<name>A0A6A5QE53_AMPQU</name>
<sequence>MVPPIFQDMLVLNSGDSSLRVNTVLPPSPLSLNPSDLNTSRDDEEQSVLQEHWDKSIAKHMNLPDGYQNVYVLMIKWADAIDQLRVREEVNDLANVFENVFKYDVQELELHETNAQLTLNSKVMTWACEHNSAENLLIVYYAGHGIWDIDHRVLEFAPNNDPNNRIRAIWNKVESSLREDVAADVFGIMDCCYASDLNRNVVELSRTYEMLAASHIGELTPQPGKHSFTRRLIKHLKELVVENAPMYFTTRHIQERMQRDRVSGVAKPPALWSHSSSSRHIRLSKLKPVHERPHRNQAISSHARFLHLGFALEHECFNERHIENLTRSLPMLLRDAGAPVVDIKWLGCRKVGGRTFKELAQYVIQHREHLSAISPGKRTAEEAGLDDGMEGEMDSVMSRGRPKPVTEVTI</sequence>
<organism evidence="3 4">
    <name type="scientific">Ampelomyces quisqualis</name>
    <name type="common">Powdery mildew agent</name>
    <dbReference type="NCBI Taxonomy" id="50730"/>
    <lineage>
        <taxon>Eukaryota</taxon>
        <taxon>Fungi</taxon>
        <taxon>Dikarya</taxon>
        <taxon>Ascomycota</taxon>
        <taxon>Pezizomycotina</taxon>
        <taxon>Dothideomycetes</taxon>
        <taxon>Pleosporomycetidae</taxon>
        <taxon>Pleosporales</taxon>
        <taxon>Pleosporineae</taxon>
        <taxon>Phaeosphaeriaceae</taxon>
        <taxon>Ampelomyces</taxon>
    </lineage>
</organism>
<dbReference type="Proteomes" id="UP000800096">
    <property type="component" value="Unassembled WGS sequence"/>
</dbReference>
<dbReference type="Pfam" id="PF00656">
    <property type="entry name" value="Peptidase_C14"/>
    <property type="match status" value="1"/>
</dbReference>
<evidence type="ECO:0000313" key="4">
    <source>
        <dbReference type="Proteomes" id="UP000800096"/>
    </source>
</evidence>
<feature type="domain" description="Peptidase C14 caspase" evidence="2">
    <location>
        <begin position="89"/>
        <end position="255"/>
    </location>
</feature>
<dbReference type="EMBL" id="ML979139">
    <property type="protein sequence ID" value="KAF1913076.1"/>
    <property type="molecule type" value="Genomic_DNA"/>
</dbReference>
<evidence type="ECO:0000256" key="1">
    <source>
        <dbReference type="SAM" id="MobiDB-lite"/>
    </source>
</evidence>
<evidence type="ECO:0000313" key="3">
    <source>
        <dbReference type="EMBL" id="KAF1913076.1"/>
    </source>
</evidence>
<protein>
    <recommendedName>
        <fullName evidence="2">Peptidase C14 caspase domain-containing protein</fullName>
    </recommendedName>
</protein>
<dbReference type="OrthoDB" id="4760831at2759"/>
<reference evidence="3" key="1">
    <citation type="journal article" date="2020" name="Stud. Mycol.">
        <title>101 Dothideomycetes genomes: a test case for predicting lifestyles and emergence of pathogens.</title>
        <authorList>
            <person name="Haridas S."/>
            <person name="Albert R."/>
            <person name="Binder M."/>
            <person name="Bloem J."/>
            <person name="Labutti K."/>
            <person name="Salamov A."/>
            <person name="Andreopoulos B."/>
            <person name="Baker S."/>
            <person name="Barry K."/>
            <person name="Bills G."/>
            <person name="Bluhm B."/>
            <person name="Cannon C."/>
            <person name="Castanera R."/>
            <person name="Culley D."/>
            <person name="Daum C."/>
            <person name="Ezra D."/>
            <person name="Gonzalez J."/>
            <person name="Henrissat B."/>
            <person name="Kuo A."/>
            <person name="Liang C."/>
            <person name="Lipzen A."/>
            <person name="Lutzoni F."/>
            <person name="Magnuson J."/>
            <person name="Mondo S."/>
            <person name="Nolan M."/>
            <person name="Ohm R."/>
            <person name="Pangilinan J."/>
            <person name="Park H.-J."/>
            <person name="Ramirez L."/>
            <person name="Alfaro M."/>
            <person name="Sun H."/>
            <person name="Tritt A."/>
            <person name="Yoshinaga Y."/>
            <person name="Zwiers L.-H."/>
            <person name="Turgeon B."/>
            <person name="Goodwin S."/>
            <person name="Spatafora J."/>
            <person name="Crous P."/>
            <person name="Grigoriev I."/>
        </authorList>
    </citation>
    <scope>NUCLEOTIDE SEQUENCE</scope>
    <source>
        <strain evidence="3">HMLAC05119</strain>
    </source>
</reference>
<dbReference type="GO" id="GO:0006508">
    <property type="term" value="P:proteolysis"/>
    <property type="evidence" value="ECO:0007669"/>
    <property type="project" value="InterPro"/>
</dbReference>
<proteinExistence type="predicted"/>
<feature type="compositionally biased region" description="Acidic residues" evidence="1">
    <location>
        <begin position="383"/>
        <end position="393"/>
    </location>
</feature>
<keyword evidence="4" id="KW-1185">Reference proteome</keyword>
<dbReference type="AlphaFoldDB" id="A0A6A5QE53"/>
<dbReference type="InterPro" id="IPR011600">
    <property type="entry name" value="Pept_C14_caspase"/>
</dbReference>
<feature type="region of interest" description="Disordered" evidence="1">
    <location>
        <begin position="376"/>
        <end position="410"/>
    </location>
</feature>
<dbReference type="GO" id="GO:0004197">
    <property type="term" value="F:cysteine-type endopeptidase activity"/>
    <property type="evidence" value="ECO:0007669"/>
    <property type="project" value="InterPro"/>
</dbReference>
<evidence type="ECO:0000259" key="2">
    <source>
        <dbReference type="Pfam" id="PF00656"/>
    </source>
</evidence>
<accession>A0A6A5QE53</accession>
<gene>
    <name evidence="3" type="ORF">BDU57DRAFT_521764</name>
</gene>